<proteinExistence type="predicted"/>
<gene>
    <name evidence="2" type="ORF">HannXRQ_Chr13g0394551</name>
    <name evidence="1" type="ORF">HanXRQr2_Chr13g0576851</name>
</gene>
<evidence type="ECO:0000313" key="1">
    <source>
        <dbReference type="EMBL" id="KAF5772434.1"/>
    </source>
</evidence>
<keyword evidence="3" id="KW-1185">Reference proteome</keyword>
<name>A0A251SQF7_HELAN</name>
<protein>
    <recommendedName>
        <fullName evidence="4">WD40/YVTN repeat-like-containing domain-containing protein</fullName>
    </recommendedName>
</protein>
<sequence>MAAASHSGPSGVSGNIKFWDVRSSEIAWEIKEKTDCFSDVTISDSLSAIFKIGINSGEASYIDFRRIDSNNSWNYFGGMKKPMNGKKEGLGCKIESHGN</sequence>
<reference evidence="1" key="3">
    <citation type="submission" date="2020-06" db="EMBL/GenBank/DDBJ databases">
        <title>Helianthus annuus Genome sequencing and assembly Release 2.</title>
        <authorList>
            <person name="Gouzy J."/>
            <person name="Langlade N."/>
            <person name="Munos S."/>
        </authorList>
    </citation>
    <scope>NUCLEOTIDE SEQUENCE</scope>
    <source>
        <tissue evidence="1">Leaves</tissue>
    </source>
</reference>
<dbReference type="EMBL" id="CM007902">
    <property type="protein sequence ID" value="OTG00752.1"/>
    <property type="molecule type" value="Genomic_DNA"/>
</dbReference>
<evidence type="ECO:0008006" key="4">
    <source>
        <dbReference type="Google" id="ProtNLM"/>
    </source>
</evidence>
<organism evidence="2 3">
    <name type="scientific">Helianthus annuus</name>
    <name type="common">Common sunflower</name>
    <dbReference type="NCBI Taxonomy" id="4232"/>
    <lineage>
        <taxon>Eukaryota</taxon>
        <taxon>Viridiplantae</taxon>
        <taxon>Streptophyta</taxon>
        <taxon>Embryophyta</taxon>
        <taxon>Tracheophyta</taxon>
        <taxon>Spermatophyta</taxon>
        <taxon>Magnoliopsida</taxon>
        <taxon>eudicotyledons</taxon>
        <taxon>Gunneridae</taxon>
        <taxon>Pentapetalae</taxon>
        <taxon>asterids</taxon>
        <taxon>campanulids</taxon>
        <taxon>Asterales</taxon>
        <taxon>Asteraceae</taxon>
        <taxon>Asteroideae</taxon>
        <taxon>Heliantheae alliance</taxon>
        <taxon>Heliantheae</taxon>
        <taxon>Helianthus</taxon>
    </lineage>
</organism>
<dbReference type="Proteomes" id="UP000215914">
    <property type="component" value="Chromosome 13"/>
</dbReference>
<accession>A0A251SQF7</accession>
<dbReference type="AlphaFoldDB" id="A0A251SQF7"/>
<evidence type="ECO:0000313" key="2">
    <source>
        <dbReference type="EMBL" id="OTG00752.1"/>
    </source>
</evidence>
<dbReference type="Gramene" id="mRNA:HanXRQr2_Chr13g0576851">
    <property type="protein sequence ID" value="CDS:HanXRQr2_Chr13g0576851.1"/>
    <property type="gene ID" value="HanXRQr2_Chr13g0576851"/>
</dbReference>
<dbReference type="InParanoid" id="A0A251SQF7"/>
<reference evidence="2" key="2">
    <citation type="submission" date="2017-02" db="EMBL/GenBank/DDBJ databases">
        <title>Sunflower complete genome.</title>
        <authorList>
            <person name="Langlade N."/>
            <person name="Munos S."/>
        </authorList>
    </citation>
    <scope>NUCLEOTIDE SEQUENCE [LARGE SCALE GENOMIC DNA]</scope>
    <source>
        <tissue evidence="2">Leaves</tissue>
    </source>
</reference>
<evidence type="ECO:0000313" key="3">
    <source>
        <dbReference type="Proteomes" id="UP000215914"/>
    </source>
</evidence>
<reference evidence="1 3" key="1">
    <citation type="journal article" date="2017" name="Nature">
        <title>The sunflower genome provides insights into oil metabolism, flowering and Asterid evolution.</title>
        <authorList>
            <person name="Badouin H."/>
            <person name="Gouzy J."/>
            <person name="Grassa C.J."/>
            <person name="Murat F."/>
            <person name="Staton S.E."/>
            <person name="Cottret L."/>
            <person name="Lelandais-Briere C."/>
            <person name="Owens G.L."/>
            <person name="Carrere S."/>
            <person name="Mayjonade B."/>
            <person name="Legrand L."/>
            <person name="Gill N."/>
            <person name="Kane N.C."/>
            <person name="Bowers J.E."/>
            <person name="Hubner S."/>
            <person name="Bellec A."/>
            <person name="Berard A."/>
            <person name="Berges H."/>
            <person name="Blanchet N."/>
            <person name="Boniface M.C."/>
            <person name="Brunel D."/>
            <person name="Catrice O."/>
            <person name="Chaidir N."/>
            <person name="Claudel C."/>
            <person name="Donnadieu C."/>
            <person name="Faraut T."/>
            <person name="Fievet G."/>
            <person name="Helmstetter N."/>
            <person name="King M."/>
            <person name="Knapp S.J."/>
            <person name="Lai Z."/>
            <person name="Le Paslier M.C."/>
            <person name="Lippi Y."/>
            <person name="Lorenzon L."/>
            <person name="Mandel J.R."/>
            <person name="Marage G."/>
            <person name="Marchand G."/>
            <person name="Marquand E."/>
            <person name="Bret-Mestries E."/>
            <person name="Morien E."/>
            <person name="Nambeesan S."/>
            <person name="Nguyen T."/>
            <person name="Pegot-Espagnet P."/>
            <person name="Pouilly N."/>
            <person name="Raftis F."/>
            <person name="Sallet E."/>
            <person name="Schiex T."/>
            <person name="Thomas J."/>
            <person name="Vandecasteele C."/>
            <person name="Vares D."/>
            <person name="Vear F."/>
            <person name="Vautrin S."/>
            <person name="Crespi M."/>
            <person name="Mangin B."/>
            <person name="Burke J.M."/>
            <person name="Salse J."/>
            <person name="Munos S."/>
            <person name="Vincourt P."/>
            <person name="Rieseberg L.H."/>
            <person name="Langlade N.B."/>
        </authorList>
    </citation>
    <scope>NUCLEOTIDE SEQUENCE [LARGE SCALE GENOMIC DNA]</scope>
    <source>
        <strain evidence="3">cv. SF193</strain>
        <tissue evidence="1">Leaves</tissue>
    </source>
</reference>
<dbReference type="EMBL" id="MNCJ02000328">
    <property type="protein sequence ID" value="KAF5772434.1"/>
    <property type="molecule type" value="Genomic_DNA"/>
</dbReference>